<dbReference type="EMBL" id="JBHUCX010000102">
    <property type="protein sequence ID" value="MFD1678176.1"/>
    <property type="molecule type" value="Genomic_DNA"/>
</dbReference>
<dbReference type="InterPro" id="IPR020084">
    <property type="entry name" value="NUDIX_hydrolase_CS"/>
</dbReference>
<organism evidence="5 6">
    <name type="scientific">Alicyclobacillus fodiniaquatilis</name>
    <dbReference type="NCBI Taxonomy" id="1661150"/>
    <lineage>
        <taxon>Bacteria</taxon>
        <taxon>Bacillati</taxon>
        <taxon>Bacillota</taxon>
        <taxon>Bacilli</taxon>
        <taxon>Bacillales</taxon>
        <taxon>Alicyclobacillaceae</taxon>
        <taxon>Alicyclobacillus</taxon>
    </lineage>
</organism>
<feature type="domain" description="Nudix hydrolase" evidence="4">
    <location>
        <begin position="2"/>
        <end position="128"/>
    </location>
</feature>
<comment type="similarity">
    <text evidence="3">Belongs to the Nudix hydrolase family.</text>
</comment>
<dbReference type="SUPFAM" id="SSF55811">
    <property type="entry name" value="Nudix"/>
    <property type="match status" value="1"/>
</dbReference>
<evidence type="ECO:0000256" key="3">
    <source>
        <dbReference type="RuleBase" id="RU003476"/>
    </source>
</evidence>
<dbReference type="PROSITE" id="PS00893">
    <property type="entry name" value="NUDIX_BOX"/>
    <property type="match status" value="1"/>
</dbReference>
<dbReference type="RefSeq" id="WP_377946195.1">
    <property type="nucleotide sequence ID" value="NZ_JBHUCX010000102.1"/>
</dbReference>
<dbReference type="Pfam" id="PF00293">
    <property type="entry name" value="NUDIX"/>
    <property type="match status" value="1"/>
</dbReference>
<evidence type="ECO:0000256" key="1">
    <source>
        <dbReference type="ARBA" id="ARBA00001946"/>
    </source>
</evidence>
<evidence type="ECO:0000256" key="2">
    <source>
        <dbReference type="ARBA" id="ARBA00022801"/>
    </source>
</evidence>
<dbReference type="InterPro" id="IPR015797">
    <property type="entry name" value="NUDIX_hydrolase-like_dom_sf"/>
</dbReference>
<reference evidence="6" key="1">
    <citation type="journal article" date="2019" name="Int. J. Syst. Evol. Microbiol.">
        <title>The Global Catalogue of Microorganisms (GCM) 10K type strain sequencing project: providing services to taxonomists for standard genome sequencing and annotation.</title>
        <authorList>
            <consortium name="The Broad Institute Genomics Platform"/>
            <consortium name="The Broad Institute Genome Sequencing Center for Infectious Disease"/>
            <person name="Wu L."/>
            <person name="Ma J."/>
        </authorList>
    </citation>
    <scope>NUCLEOTIDE SEQUENCE [LARGE SCALE GENOMIC DNA]</scope>
    <source>
        <strain evidence="6">CGMCC 1.12286</strain>
    </source>
</reference>
<dbReference type="Proteomes" id="UP001597079">
    <property type="component" value="Unassembled WGS sequence"/>
</dbReference>
<protein>
    <submittedName>
        <fullName evidence="5">NUDIX domain-containing protein</fullName>
    </submittedName>
</protein>
<evidence type="ECO:0000313" key="5">
    <source>
        <dbReference type="EMBL" id="MFD1678176.1"/>
    </source>
</evidence>
<name>A0ABW4JNZ6_9BACL</name>
<accession>A0ABW4JNZ6</accession>
<evidence type="ECO:0000313" key="6">
    <source>
        <dbReference type="Proteomes" id="UP001597079"/>
    </source>
</evidence>
<proteinExistence type="inferred from homology"/>
<keyword evidence="2 3" id="KW-0378">Hydrolase</keyword>
<dbReference type="PROSITE" id="PS51462">
    <property type="entry name" value="NUDIX"/>
    <property type="match status" value="1"/>
</dbReference>
<dbReference type="Gene3D" id="3.90.79.10">
    <property type="entry name" value="Nucleoside Triphosphate Pyrophosphohydrolase"/>
    <property type="match status" value="1"/>
</dbReference>
<dbReference type="PRINTS" id="PR00502">
    <property type="entry name" value="NUDIXFAMILY"/>
</dbReference>
<comment type="cofactor">
    <cofactor evidence="1">
        <name>Mg(2+)</name>
        <dbReference type="ChEBI" id="CHEBI:18420"/>
    </cofactor>
</comment>
<dbReference type="InterPro" id="IPR020476">
    <property type="entry name" value="Nudix_hydrolase"/>
</dbReference>
<evidence type="ECO:0000259" key="4">
    <source>
        <dbReference type="PROSITE" id="PS51462"/>
    </source>
</evidence>
<dbReference type="InterPro" id="IPR000086">
    <property type="entry name" value="NUDIX_hydrolase_dom"/>
</dbReference>
<dbReference type="PANTHER" id="PTHR43046:SF2">
    <property type="entry name" value="8-OXO-DGTP DIPHOSPHATASE-RELATED"/>
    <property type="match status" value="1"/>
</dbReference>
<sequence length="130" mass="14815">MPRWIGSAGCCVQQGSMLMVKGTAEEELWSIPSGGLEADESLEECCAREVWEETGYRIDVVRELMIKKARYGEWDAEVHYFEVKLVGGFMKIQDPDGLIADIAWKSKTEIDEIQLQYPEDRALILDLLNE</sequence>
<keyword evidence="6" id="KW-1185">Reference proteome</keyword>
<gene>
    <name evidence="5" type="ORF">ACFSB2_26260</name>
</gene>
<dbReference type="PANTHER" id="PTHR43046">
    <property type="entry name" value="GDP-MANNOSE MANNOSYL HYDROLASE"/>
    <property type="match status" value="1"/>
</dbReference>
<comment type="caution">
    <text evidence="5">The sequence shown here is derived from an EMBL/GenBank/DDBJ whole genome shotgun (WGS) entry which is preliminary data.</text>
</comment>